<comment type="caution">
    <text evidence="3">The sequence shown here is derived from an EMBL/GenBank/DDBJ whole genome shotgun (WGS) entry which is preliminary data.</text>
</comment>
<name>A0A562TKK3_9SPHI</name>
<keyword evidence="4" id="KW-1185">Reference proteome</keyword>
<proteinExistence type="predicted"/>
<dbReference type="OrthoDB" id="9798855at2"/>
<evidence type="ECO:0000313" key="4">
    <source>
        <dbReference type="Proteomes" id="UP000317010"/>
    </source>
</evidence>
<dbReference type="InterPro" id="IPR012677">
    <property type="entry name" value="Nucleotide-bd_a/b_plait_sf"/>
</dbReference>
<dbReference type="AlphaFoldDB" id="A0A562TKK3"/>
<dbReference type="Gene3D" id="3.30.70.330">
    <property type="match status" value="1"/>
</dbReference>
<evidence type="ECO:0000259" key="2">
    <source>
        <dbReference type="PROSITE" id="PS50102"/>
    </source>
</evidence>
<dbReference type="SUPFAM" id="SSF54928">
    <property type="entry name" value="RNA-binding domain, RBD"/>
    <property type="match status" value="1"/>
</dbReference>
<dbReference type="InterPro" id="IPR052462">
    <property type="entry name" value="SLIRP/GR-RBP-like"/>
</dbReference>
<organism evidence="3 4">
    <name type="scientific">Mucilaginibacter frigoritolerans</name>
    <dbReference type="NCBI Taxonomy" id="652788"/>
    <lineage>
        <taxon>Bacteria</taxon>
        <taxon>Pseudomonadati</taxon>
        <taxon>Bacteroidota</taxon>
        <taxon>Sphingobacteriia</taxon>
        <taxon>Sphingobacteriales</taxon>
        <taxon>Sphingobacteriaceae</taxon>
        <taxon>Mucilaginibacter</taxon>
    </lineage>
</organism>
<dbReference type="RefSeq" id="WP_144916786.1">
    <property type="nucleotide sequence ID" value="NZ_VLLI01000022.1"/>
</dbReference>
<dbReference type="GO" id="GO:0003723">
    <property type="term" value="F:RNA binding"/>
    <property type="evidence" value="ECO:0007669"/>
    <property type="project" value="UniProtKB-KW"/>
</dbReference>
<evidence type="ECO:0000313" key="3">
    <source>
        <dbReference type="EMBL" id="TWI94057.1"/>
    </source>
</evidence>
<dbReference type="Proteomes" id="UP000317010">
    <property type="component" value="Unassembled WGS sequence"/>
</dbReference>
<dbReference type="InterPro" id="IPR000504">
    <property type="entry name" value="RRM_dom"/>
</dbReference>
<evidence type="ECO:0000256" key="1">
    <source>
        <dbReference type="ARBA" id="ARBA00022884"/>
    </source>
</evidence>
<dbReference type="PROSITE" id="PS50102">
    <property type="entry name" value="RRM"/>
    <property type="match status" value="1"/>
</dbReference>
<feature type="domain" description="RRM" evidence="2">
    <location>
        <begin position="1"/>
        <end position="79"/>
    </location>
</feature>
<gene>
    <name evidence="3" type="ORF">JN11_04874</name>
</gene>
<accession>A0A562TKK3</accession>
<dbReference type="SMART" id="SM00360">
    <property type="entry name" value="RRM"/>
    <property type="match status" value="1"/>
</dbReference>
<keyword evidence="1" id="KW-0694">RNA-binding</keyword>
<dbReference type="PANTHER" id="PTHR48027">
    <property type="entry name" value="HETEROGENEOUS NUCLEAR RIBONUCLEOPROTEIN 87F-RELATED"/>
    <property type="match status" value="1"/>
</dbReference>
<protein>
    <submittedName>
        <fullName evidence="3">Cold-inducible RNA-binding protein</fullName>
    </submittedName>
</protein>
<sequence>MKVFIAGLPLEVDEAELTAVFGDFGPVKSLRIIKDRETKESKGFGFVEMVNDNEAKEAIRCMNGASYYGRRITVNVAEDKGPGFNGGGNRGGGFKRN</sequence>
<reference evidence="3 4" key="1">
    <citation type="submission" date="2019-07" db="EMBL/GenBank/DDBJ databases">
        <title>Genomic Encyclopedia of Archaeal and Bacterial Type Strains, Phase II (KMG-II): from individual species to whole genera.</title>
        <authorList>
            <person name="Goeker M."/>
        </authorList>
    </citation>
    <scope>NUCLEOTIDE SEQUENCE [LARGE SCALE GENOMIC DNA]</scope>
    <source>
        <strain evidence="3 4">ATCC BAA-1854</strain>
    </source>
</reference>
<dbReference type="Pfam" id="PF00076">
    <property type="entry name" value="RRM_1"/>
    <property type="match status" value="1"/>
</dbReference>
<dbReference type="EMBL" id="VLLI01000022">
    <property type="protein sequence ID" value="TWI94057.1"/>
    <property type="molecule type" value="Genomic_DNA"/>
</dbReference>
<dbReference type="InterPro" id="IPR035979">
    <property type="entry name" value="RBD_domain_sf"/>
</dbReference>